<feature type="transmembrane region" description="Helical" evidence="1">
    <location>
        <begin position="53"/>
        <end position="79"/>
    </location>
</feature>
<comment type="caution">
    <text evidence="2">The sequence shown here is derived from an EMBL/GenBank/DDBJ whole genome shotgun (WGS) entry which is preliminary data.</text>
</comment>
<name>A0AAV4A463_9GAST</name>
<keyword evidence="1" id="KW-1133">Transmembrane helix</keyword>
<sequence>MASEFRNHQNSSSSGENEIVSWIFNTTGDKVFKRRENLNIGLKDAISEDDIVWYNWVVTFIVSILFVLLLIAWLVYIALSNRGSRLCQSREGVMMEYESRRQRIREAVWAKIAEVEGLENPWQISHYYDGRNPTVTFGSVTEISPEISSVDSITVEYAYFNQDGRSGRKQLDLDVSSLLAENDADGSRPRHPQFATASIARGPDNRIVRLHELS</sequence>
<dbReference type="AlphaFoldDB" id="A0AAV4A463"/>
<keyword evidence="3" id="KW-1185">Reference proteome</keyword>
<evidence type="ECO:0000313" key="2">
    <source>
        <dbReference type="EMBL" id="GFO01973.1"/>
    </source>
</evidence>
<keyword evidence="1" id="KW-0472">Membrane</keyword>
<evidence type="ECO:0000256" key="1">
    <source>
        <dbReference type="SAM" id="Phobius"/>
    </source>
</evidence>
<dbReference type="Proteomes" id="UP000735302">
    <property type="component" value="Unassembled WGS sequence"/>
</dbReference>
<proteinExistence type="predicted"/>
<accession>A0AAV4A463</accession>
<evidence type="ECO:0000313" key="3">
    <source>
        <dbReference type="Proteomes" id="UP000735302"/>
    </source>
</evidence>
<reference evidence="2 3" key="1">
    <citation type="journal article" date="2021" name="Elife">
        <title>Chloroplast acquisition without the gene transfer in kleptoplastic sea slugs, Plakobranchus ocellatus.</title>
        <authorList>
            <person name="Maeda T."/>
            <person name="Takahashi S."/>
            <person name="Yoshida T."/>
            <person name="Shimamura S."/>
            <person name="Takaki Y."/>
            <person name="Nagai Y."/>
            <person name="Toyoda A."/>
            <person name="Suzuki Y."/>
            <person name="Arimoto A."/>
            <person name="Ishii H."/>
            <person name="Satoh N."/>
            <person name="Nishiyama T."/>
            <person name="Hasebe M."/>
            <person name="Maruyama T."/>
            <person name="Minagawa J."/>
            <person name="Obokata J."/>
            <person name="Shigenobu S."/>
        </authorList>
    </citation>
    <scope>NUCLEOTIDE SEQUENCE [LARGE SCALE GENOMIC DNA]</scope>
</reference>
<gene>
    <name evidence="2" type="ORF">PoB_002847800</name>
</gene>
<dbReference type="EMBL" id="BLXT01003551">
    <property type="protein sequence ID" value="GFO01973.1"/>
    <property type="molecule type" value="Genomic_DNA"/>
</dbReference>
<keyword evidence="1" id="KW-0812">Transmembrane</keyword>
<organism evidence="2 3">
    <name type="scientific">Plakobranchus ocellatus</name>
    <dbReference type="NCBI Taxonomy" id="259542"/>
    <lineage>
        <taxon>Eukaryota</taxon>
        <taxon>Metazoa</taxon>
        <taxon>Spiralia</taxon>
        <taxon>Lophotrochozoa</taxon>
        <taxon>Mollusca</taxon>
        <taxon>Gastropoda</taxon>
        <taxon>Heterobranchia</taxon>
        <taxon>Euthyneura</taxon>
        <taxon>Panpulmonata</taxon>
        <taxon>Sacoglossa</taxon>
        <taxon>Placobranchoidea</taxon>
        <taxon>Plakobranchidae</taxon>
        <taxon>Plakobranchus</taxon>
    </lineage>
</organism>
<protein>
    <submittedName>
        <fullName evidence="2">Uncharacterized protein</fullName>
    </submittedName>
</protein>